<keyword evidence="1" id="KW-0732">Signal</keyword>
<dbReference type="NCBIfam" id="TIGR04183">
    <property type="entry name" value="Por_Secre_tail"/>
    <property type="match status" value="1"/>
</dbReference>
<dbReference type="InterPro" id="IPR032532">
    <property type="entry name" value="DUF4955"/>
</dbReference>
<keyword evidence="5" id="KW-1185">Reference proteome</keyword>
<evidence type="ECO:0000259" key="3">
    <source>
        <dbReference type="Pfam" id="PF16315"/>
    </source>
</evidence>
<dbReference type="Pfam" id="PF16315">
    <property type="entry name" value="DUF4955"/>
    <property type="match status" value="1"/>
</dbReference>
<evidence type="ECO:0000313" key="4">
    <source>
        <dbReference type="EMBL" id="UXX81298.1"/>
    </source>
</evidence>
<dbReference type="InterPro" id="IPR026444">
    <property type="entry name" value="Secre_tail"/>
</dbReference>
<dbReference type="InterPro" id="IPR024535">
    <property type="entry name" value="RHGA/B-epi-like_pectate_lyase"/>
</dbReference>
<accession>A0ABY6D888</accession>
<reference evidence="4" key="1">
    <citation type="submission" date="2022-10" db="EMBL/GenBank/DDBJ databases">
        <title>Comparative genomics and taxonomic characterization of three novel marine species of genus Reichenbachiella exhibiting antioxidant and polysaccharide degradation activities.</title>
        <authorList>
            <person name="Muhammad N."/>
            <person name="Lee Y.-J."/>
            <person name="Ko J."/>
            <person name="Kim S.-G."/>
        </authorList>
    </citation>
    <scope>NUCLEOTIDE SEQUENCE</scope>
    <source>
        <strain evidence="4">Wsw4-B4</strain>
    </source>
</reference>
<dbReference type="InterPro" id="IPR011050">
    <property type="entry name" value="Pectin_lyase_fold/virulence"/>
</dbReference>
<dbReference type="EMBL" id="CP106735">
    <property type="protein sequence ID" value="UXX81298.1"/>
    <property type="molecule type" value="Genomic_DNA"/>
</dbReference>
<dbReference type="Pfam" id="PF12708">
    <property type="entry name" value="Pect-lyase_RHGA_epim"/>
    <property type="match status" value="1"/>
</dbReference>
<protein>
    <submittedName>
        <fullName evidence="4">DUF4955 domain-containing protein</fullName>
    </submittedName>
</protein>
<feature type="domain" description="DUF4955" evidence="3">
    <location>
        <begin position="373"/>
        <end position="518"/>
    </location>
</feature>
<proteinExistence type="predicted"/>
<evidence type="ECO:0000313" key="5">
    <source>
        <dbReference type="Proteomes" id="UP001062165"/>
    </source>
</evidence>
<dbReference type="SUPFAM" id="SSF51126">
    <property type="entry name" value="Pectin lyase-like"/>
    <property type="match status" value="1"/>
</dbReference>
<evidence type="ECO:0000259" key="2">
    <source>
        <dbReference type="Pfam" id="PF12708"/>
    </source>
</evidence>
<dbReference type="Proteomes" id="UP001062165">
    <property type="component" value="Chromosome"/>
</dbReference>
<feature type="signal peptide" evidence="1">
    <location>
        <begin position="1"/>
        <end position="21"/>
    </location>
</feature>
<name>A0ABY6D888_9BACT</name>
<sequence length="916" mass="100031">MKLTKILILVLVWLPVGSSMGQNPSALWEAYVNARANDTEPELPDFSYAGYHNGEDPIPTTFSYKVFDVTDYGAIPNDNISDKNAFMQAIQAAEANGEGVVYFPAGDFLINESSDDINQIIYIKKSKIVIRGAGSGPDGTKLIQNSYTEPSNPSQMWTSPFLIQFVPASKSTSKISDVTANATRETFSVQLANASNVSVGQWVRLVLSDNDPDLIEEEFSPYDIDPLFTGINTKVELKEVHQVAAVNGNTVTFKEPIHRSVNTQYNWYLETFPHLEEVGVMDLAYQGGFNVTFVHHRSWQDDSGWSGIQLNQVVNGWIYNVEYSNMSQAGQFKLSGYCSGLNNRYVGNPGHDFVTSNASTGTVIGLNADYTTGVWHGCGLAAAAIGNVIWKNYQPASSGVEIHSSQPRANLLDGVVGGFGFNMGGAVGSLPNHLRHLVVWNVDATGAQVDKDPYYVYWEPGTGAGHKLVMPIVSGLKGFESMPGQTQVNESPGEHVDEASLYEHQLTHRVGSLPSWISSSSNSLLSIKVDGKALDNFDQRLMRYPIVASTIPEVTVVPEVAEAIVDIQYPSTLPGSIEIKVTSTTGIDRIYMLDLELFSYTETLDKIPTEGWQETTYTGDNDFKWTVDGRVIDGYLDGFSRSMYFNSGETGLTSEAIAGGIRSFSARCLNKWDEGSVRKLELLVNGNVVGSQTHSDDAKYDFVVEDIFIEGDVVIAIRNASATSSNNAVAIDDISWVPMEGDFASGNNYLSDILVDGKSLEVFIRQVTEYTVPVSEVPEVTAVAEDTKAEVQIKQAASLSDKSIITVVAENGTKRTYELSFFYREALTVNEREAASLVVFPNPVAIGQTLFLQTKIQRGEKPIVMLTTLSGEQIPLTVALSSSGYGLTLPSTLRSGMYFLTVSEGASRQVTKLLVH</sequence>
<evidence type="ECO:0000256" key="1">
    <source>
        <dbReference type="SAM" id="SignalP"/>
    </source>
</evidence>
<feature type="chain" id="PRO_5045897256" evidence="1">
    <location>
        <begin position="22"/>
        <end position="916"/>
    </location>
</feature>
<dbReference type="RefSeq" id="WP_263053022.1">
    <property type="nucleotide sequence ID" value="NZ_CP106735.1"/>
</dbReference>
<dbReference type="InterPro" id="IPR012334">
    <property type="entry name" value="Pectin_lyas_fold"/>
</dbReference>
<dbReference type="Gene3D" id="2.160.20.10">
    <property type="entry name" value="Single-stranded right-handed beta-helix, Pectin lyase-like"/>
    <property type="match status" value="1"/>
</dbReference>
<gene>
    <name evidence="4" type="ORF">N7E81_09365</name>
</gene>
<feature type="domain" description="Rhamnogalacturonase A/B/Epimerase-like pectate lyase" evidence="2">
    <location>
        <begin position="67"/>
        <end position="138"/>
    </location>
</feature>
<organism evidence="4 5">
    <name type="scientific">Reichenbachiella carrageenanivorans</name>
    <dbReference type="NCBI Taxonomy" id="2979869"/>
    <lineage>
        <taxon>Bacteria</taxon>
        <taxon>Pseudomonadati</taxon>
        <taxon>Bacteroidota</taxon>
        <taxon>Cytophagia</taxon>
        <taxon>Cytophagales</taxon>
        <taxon>Reichenbachiellaceae</taxon>
        <taxon>Reichenbachiella</taxon>
    </lineage>
</organism>